<sequence>MDVITTSPISLGLGELSVSSGSWILGFYGKATSNGIFLKLKSGQFISPSS</sequence>
<evidence type="ECO:0000313" key="2">
    <source>
        <dbReference type="Proteomes" id="UP001062846"/>
    </source>
</evidence>
<dbReference type="Proteomes" id="UP001062846">
    <property type="component" value="Chromosome 6"/>
</dbReference>
<proteinExistence type="predicted"/>
<comment type="caution">
    <text evidence="1">The sequence shown here is derived from an EMBL/GenBank/DDBJ whole genome shotgun (WGS) entry which is preliminary data.</text>
</comment>
<reference evidence="1" key="1">
    <citation type="submission" date="2022-02" db="EMBL/GenBank/DDBJ databases">
        <title>Plant Genome Project.</title>
        <authorList>
            <person name="Zhang R.-G."/>
        </authorList>
    </citation>
    <scope>NUCLEOTIDE SEQUENCE</scope>
    <source>
        <strain evidence="1">AT1</strain>
    </source>
</reference>
<evidence type="ECO:0000313" key="1">
    <source>
        <dbReference type="EMBL" id="KAI8552107.1"/>
    </source>
</evidence>
<organism evidence="1 2">
    <name type="scientific">Rhododendron molle</name>
    <name type="common">Chinese azalea</name>
    <name type="synonym">Azalea mollis</name>
    <dbReference type="NCBI Taxonomy" id="49168"/>
    <lineage>
        <taxon>Eukaryota</taxon>
        <taxon>Viridiplantae</taxon>
        <taxon>Streptophyta</taxon>
        <taxon>Embryophyta</taxon>
        <taxon>Tracheophyta</taxon>
        <taxon>Spermatophyta</taxon>
        <taxon>Magnoliopsida</taxon>
        <taxon>eudicotyledons</taxon>
        <taxon>Gunneridae</taxon>
        <taxon>Pentapetalae</taxon>
        <taxon>asterids</taxon>
        <taxon>Ericales</taxon>
        <taxon>Ericaceae</taxon>
        <taxon>Ericoideae</taxon>
        <taxon>Rhodoreae</taxon>
        <taxon>Rhododendron</taxon>
    </lineage>
</organism>
<accession>A0ACC0NH84</accession>
<protein>
    <submittedName>
        <fullName evidence="1">Uncharacterized protein</fullName>
    </submittedName>
</protein>
<gene>
    <name evidence="1" type="ORF">RHMOL_Rhmol06G0239100</name>
</gene>
<keyword evidence="2" id="KW-1185">Reference proteome</keyword>
<name>A0ACC0NH84_RHOML</name>
<dbReference type="EMBL" id="CM046393">
    <property type="protein sequence ID" value="KAI8552107.1"/>
    <property type="molecule type" value="Genomic_DNA"/>
</dbReference>